<dbReference type="AlphaFoldDB" id="A0A395HL56"/>
<protein>
    <submittedName>
        <fullName evidence="2">Uncharacterized protein</fullName>
    </submittedName>
</protein>
<gene>
    <name evidence="2" type="ORF">BO97DRAFT_328251</name>
</gene>
<dbReference type="Proteomes" id="UP000248961">
    <property type="component" value="Unassembled WGS sequence"/>
</dbReference>
<dbReference type="VEuPathDB" id="FungiDB:BO97DRAFT_328251"/>
<keyword evidence="3" id="KW-1185">Reference proteome</keyword>
<name>A0A395HL56_ASPHC</name>
<feature type="region of interest" description="Disordered" evidence="1">
    <location>
        <begin position="234"/>
        <end position="257"/>
    </location>
</feature>
<dbReference type="EMBL" id="KZ824311">
    <property type="protein sequence ID" value="RAL08662.1"/>
    <property type="molecule type" value="Genomic_DNA"/>
</dbReference>
<evidence type="ECO:0000256" key="1">
    <source>
        <dbReference type="SAM" id="MobiDB-lite"/>
    </source>
</evidence>
<evidence type="ECO:0000313" key="2">
    <source>
        <dbReference type="EMBL" id="RAL08662.1"/>
    </source>
</evidence>
<feature type="non-terminal residue" evidence="2">
    <location>
        <position position="1"/>
    </location>
</feature>
<organism evidence="2 3">
    <name type="scientific">Aspergillus homomorphus (strain CBS 101889)</name>
    <dbReference type="NCBI Taxonomy" id="1450537"/>
    <lineage>
        <taxon>Eukaryota</taxon>
        <taxon>Fungi</taxon>
        <taxon>Dikarya</taxon>
        <taxon>Ascomycota</taxon>
        <taxon>Pezizomycotina</taxon>
        <taxon>Eurotiomycetes</taxon>
        <taxon>Eurotiomycetidae</taxon>
        <taxon>Eurotiales</taxon>
        <taxon>Aspergillaceae</taxon>
        <taxon>Aspergillus</taxon>
        <taxon>Aspergillus subgen. Circumdati</taxon>
    </lineage>
</organism>
<dbReference type="GeneID" id="37195621"/>
<proteinExistence type="predicted"/>
<sequence length="405" mass="46768">LAEAQLDFLDDDVILFCFGVLTTQALLLPRFQFSVSKSCRWGVKLTMYGHTIVKSIIYNTQKEAKSDVCRAALRKLQPDFPDWKLPDIIDDVSLASDWNWVDLLQGNFMAEFCTFSGLDFSGYTKFMHGSEFYHRVQVQRTIYTGRIGHYADDEHSRRSCALLALRRLYIDDSDVTSSFLGPSNLKKMDAKMLALVPRDPHQARTFTWECFDHAKAAHSEKRRDRFELPYRRNRRPEYEPSTAYPNEAGENRKRTKVEPRNSNLLLIQRARIASVEVTVKEEEKRWTVTPREIQLQIQSLTSYTGKLQKVCGLLHLEYPEIRVERLDGRLTETLGQYTVGAHFKDDPFLRRAGPIGHVNSLEGTKSMAEQTCAQKVVEFLIQMVEEDDELETTAANERRSVQQWG</sequence>
<evidence type="ECO:0000313" key="3">
    <source>
        <dbReference type="Proteomes" id="UP000248961"/>
    </source>
</evidence>
<dbReference type="OrthoDB" id="4469495at2759"/>
<reference evidence="2 3" key="1">
    <citation type="submission" date="2018-02" db="EMBL/GenBank/DDBJ databases">
        <title>The genomes of Aspergillus section Nigri reveals drivers in fungal speciation.</title>
        <authorList>
            <consortium name="DOE Joint Genome Institute"/>
            <person name="Vesth T.C."/>
            <person name="Nybo J."/>
            <person name="Theobald S."/>
            <person name="Brandl J."/>
            <person name="Frisvad J.C."/>
            <person name="Nielsen K.F."/>
            <person name="Lyhne E.K."/>
            <person name="Kogle M.E."/>
            <person name="Kuo A."/>
            <person name="Riley R."/>
            <person name="Clum A."/>
            <person name="Nolan M."/>
            <person name="Lipzen A."/>
            <person name="Salamov A."/>
            <person name="Henrissat B."/>
            <person name="Wiebenga A."/>
            <person name="De vries R.P."/>
            <person name="Grigoriev I.V."/>
            <person name="Mortensen U.H."/>
            <person name="Andersen M.R."/>
            <person name="Baker S.E."/>
        </authorList>
    </citation>
    <scope>NUCLEOTIDE SEQUENCE [LARGE SCALE GENOMIC DNA]</scope>
    <source>
        <strain evidence="2 3">CBS 101889</strain>
    </source>
</reference>
<dbReference type="RefSeq" id="XP_025547816.1">
    <property type="nucleotide sequence ID" value="XM_025691332.1"/>
</dbReference>
<accession>A0A395HL56</accession>
<feature type="non-terminal residue" evidence="2">
    <location>
        <position position="405"/>
    </location>
</feature>